<name>A0A2A4MRL4_9GAMM</name>
<dbReference type="Proteomes" id="UP000218172">
    <property type="component" value="Unassembled WGS sequence"/>
</dbReference>
<dbReference type="Pfam" id="PF00144">
    <property type="entry name" value="Beta-lactamase"/>
    <property type="match status" value="1"/>
</dbReference>
<dbReference type="InterPro" id="IPR050789">
    <property type="entry name" value="Diverse_Enzym_Activities"/>
</dbReference>
<dbReference type="InterPro" id="IPR001466">
    <property type="entry name" value="Beta-lactam-related"/>
</dbReference>
<keyword evidence="1" id="KW-0732">Signal</keyword>
<dbReference type="Gene3D" id="3.40.710.10">
    <property type="entry name" value="DD-peptidase/beta-lactamase superfamily"/>
    <property type="match status" value="1"/>
</dbReference>
<dbReference type="AlphaFoldDB" id="A0A2A4MRL4"/>
<dbReference type="EMBL" id="NVQR01000032">
    <property type="protein sequence ID" value="PCH62889.1"/>
    <property type="molecule type" value="Genomic_DNA"/>
</dbReference>
<feature type="domain" description="Beta-lactamase-related" evidence="2">
    <location>
        <begin position="49"/>
        <end position="400"/>
    </location>
</feature>
<reference evidence="4" key="1">
    <citation type="submission" date="2017-08" db="EMBL/GenBank/DDBJ databases">
        <title>A dynamic microbial community with high functional redundancy inhabits the cold, oxic subseafloor aquifer.</title>
        <authorList>
            <person name="Tully B.J."/>
            <person name="Wheat C.G."/>
            <person name="Glazer B.T."/>
            <person name="Huber J.A."/>
        </authorList>
    </citation>
    <scope>NUCLEOTIDE SEQUENCE [LARGE SCALE GENOMIC DNA]</scope>
</reference>
<comment type="caution">
    <text evidence="3">The sequence shown here is derived from an EMBL/GenBank/DDBJ whole genome shotgun (WGS) entry which is preliminary data.</text>
</comment>
<sequence>MRNITSLLIGFGCSAALLSSSLMAQAIEVAAPESVGMSSSALQLATDRLQRHIDEGDIAGVSAAVLRRGKLVYFESLGLMDIELHKPMSDDALFRQYSMARQITSAATLMLYEDGHFQLDDPISKFLPEFETQAVLIDASNGDINQTKQRISDITVANLLTHTSGLGSRSSAMYRAENVRDRSISLEQMVSNAARVPLFEQPGTRFRYGISATILGRLIEVWSGLSLEEFLQSRLYGPTGMTDTLFWANSEQAERLAQLYRPTDGKLIPYQIETIPFTQNPTLREGGVGLLSTMADYLRFSQMILNRGELNGRRVMAADTVELMFANAIPDSVLPIGSRGYMAGSGWTLGGFNIAMDISQYDHPVSEGTIWWDGSAGTRYWIDDQQEMVIVIMAQISPSRGNSFRENFKRLVDGAITERQ</sequence>
<dbReference type="SUPFAM" id="SSF56601">
    <property type="entry name" value="beta-lactamase/transpeptidase-like"/>
    <property type="match status" value="1"/>
</dbReference>
<evidence type="ECO:0000313" key="4">
    <source>
        <dbReference type="Proteomes" id="UP000218172"/>
    </source>
</evidence>
<gene>
    <name evidence="3" type="ORF">COC19_02280</name>
</gene>
<evidence type="ECO:0000256" key="1">
    <source>
        <dbReference type="SAM" id="SignalP"/>
    </source>
</evidence>
<feature type="chain" id="PRO_5012224119" description="Beta-lactamase-related domain-containing protein" evidence="1">
    <location>
        <begin position="27"/>
        <end position="420"/>
    </location>
</feature>
<feature type="signal peptide" evidence="1">
    <location>
        <begin position="1"/>
        <end position="26"/>
    </location>
</feature>
<evidence type="ECO:0000313" key="3">
    <source>
        <dbReference type="EMBL" id="PCH62889.1"/>
    </source>
</evidence>
<protein>
    <recommendedName>
        <fullName evidence="2">Beta-lactamase-related domain-containing protein</fullName>
    </recommendedName>
</protein>
<organism evidence="3 4">
    <name type="scientific">SAR86 cluster bacterium</name>
    <dbReference type="NCBI Taxonomy" id="2030880"/>
    <lineage>
        <taxon>Bacteria</taxon>
        <taxon>Pseudomonadati</taxon>
        <taxon>Pseudomonadota</taxon>
        <taxon>Gammaproteobacteria</taxon>
        <taxon>SAR86 cluster</taxon>
    </lineage>
</organism>
<evidence type="ECO:0000259" key="2">
    <source>
        <dbReference type="Pfam" id="PF00144"/>
    </source>
</evidence>
<proteinExistence type="predicted"/>
<dbReference type="PANTHER" id="PTHR43283">
    <property type="entry name" value="BETA-LACTAMASE-RELATED"/>
    <property type="match status" value="1"/>
</dbReference>
<dbReference type="InterPro" id="IPR012338">
    <property type="entry name" value="Beta-lactam/transpept-like"/>
</dbReference>
<accession>A0A2A4MRL4</accession>
<dbReference type="PANTHER" id="PTHR43283:SF3">
    <property type="entry name" value="BETA-LACTAMASE FAMILY PROTEIN (AFU_ORTHOLOGUE AFUA_5G07500)"/>
    <property type="match status" value="1"/>
</dbReference>